<keyword evidence="7" id="KW-1185">Reference proteome</keyword>
<gene>
    <name evidence="6" type="ORF">PPSIR1_11843</name>
</gene>
<keyword evidence="2" id="KW-0812">Transmembrane</keyword>
<evidence type="ECO:0000256" key="4">
    <source>
        <dbReference type="ARBA" id="ARBA00023136"/>
    </source>
</evidence>
<dbReference type="InterPro" id="IPR037682">
    <property type="entry name" value="TonB_C"/>
</dbReference>
<keyword evidence="4" id="KW-0472">Membrane</keyword>
<sequence length="99" mass="11181">MAVEFSALRCLACPDPSKEALRKTAASRHHERGRVDVYFCVDAKGSVDKRSIKLRKSYGDADVDRIAKDAVGRWRFKAMKVAGKARRACTETSFNIRFE</sequence>
<evidence type="ECO:0000259" key="5">
    <source>
        <dbReference type="Pfam" id="PF03544"/>
    </source>
</evidence>
<dbReference type="NCBIfam" id="TIGR01352">
    <property type="entry name" value="tonB_Cterm"/>
    <property type="match status" value="1"/>
</dbReference>
<evidence type="ECO:0000313" key="7">
    <source>
        <dbReference type="Proteomes" id="UP000005801"/>
    </source>
</evidence>
<keyword evidence="3" id="KW-1133">Transmembrane helix</keyword>
<accession>A6GKR5</accession>
<evidence type="ECO:0000256" key="1">
    <source>
        <dbReference type="ARBA" id="ARBA00004167"/>
    </source>
</evidence>
<reference evidence="6 7" key="1">
    <citation type="submission" date="2007-06" db="EMBL/GenBank/DDBJ databases">
        <authorList>
            <person name="Shimkets L."/>
            <person name="Ferriera S."/>
            <person name="Johnson J."/>
            <person name="Kravitz S."/>
            <person name="Beeson K."/>
            <person name="Sutton G."/>
            <person name="Rogers Y.-H."/>
            <person name="Friedman R."/>
            <person name="Frazier M."/>
            <person name="Venter J.C."/>
        </authorList>
    </citation>
    <scope>NUCLEOTIDE SEQUENCE [LARGE SCALE GENOMIC DNA]</scope>
    <source>
        <strain evidence="6 7">SIR-1</strain>
    </source>
</reference>
<dbReference type="InterPro" id="IPR006260">
    <property type="entry name" value="TonB/TolA_C"/>
</dbReference>
<comment type="subcellular location">
    <subcellularLocation>
        <location evidence="1">Membrane</location>
        <topology evidence="1">Single-pass membrane protein</topology>
    </subcellularLocation>
</comment>
<protein>
    <recommendedName>
        <fullName evidence="5">TonB C-terminal domain-containing protein</fullName>
    </recommendedName>
</protein>
<evidence type="ECO:0000313" key="6">
    <source>
        <dbReference type="EMBL" id="EDM73540.1"/>
    </source>
</evidence>
<dbReference type="SUPFAM" id="SSF74653">
    <property type="entry name" value="TolA/TonB C-terminal domain"/>
    <property type="match status" value="1"/>
</dbReference>
<dbReference type="AlphaFoldDB" id="A6GKR5"/>
<dbReference type="OrthoDB" id="5525544at2"/>
<dbReference type="Proteomes" id="UP000005801">
    <property type="component" value="Unassembled WGS sequence"/>
</dbReference>
<feature type="domain" description="TonB C-terminal" evidence="5">
    <location>
        <begin position="25"/>
        <end position="98"/>
    </location>
</feature>
<dbReference type="GO" id="GO:0055085">
    <property type="term" value="P:transmembrane transport"/>
    <property type="evidence" value="ECO:0007669"/>
    <property type="project" value="InterPro"/>
</dbReference>
<evidence type="ECO:0000256" key="3">
    <source>
        <dbReference type="ARBA" id="ARBA00022989"/>
    </source>
</evidence>
<dbReference type="GO" id="GO:0016020">
    <property type="term" value="C:membrane"/>
    <property type="evidence" value="ECO:0007669"/>
    <property type="project" value="UniProtKB-SubCell"/>
</dbReference>
<dbReference type="Gene3D" id="3.30.1150.10">
    <property type="match status" value="1"/>
</dbReference>
<proteinExistence type="predicted"/>
<dbReference type="EMBL" id="ABCS01000219">
    <property type="protein sequence ID" value="EDM73540.1"/>
    <property type="molecule type" value="Genomic_DNA"/>
</dbReference>
<evidence type="ECO:0000256" key="2">
    <source>
        <dbReference type="ARBA" id="ARBA00022692"/>
    </source>
</evidence>
<dbReference type="Pfam" id="PF03544">
    <property type="entry name" value="TonB_C"/>
    <property type="match status" value="1"/>
</dbReference>
<name>A6GKR5_9BACT</name>
<organism evidence="6 7">
    <name type="scientific">Plesiocystis pacifica SIR-1</name>
    <dbReference type="NCBI Taxonomy" id="391625"/>
    <lineage>
        <taxon>Bacteria</taxon>
        <taxon>Pseudomonadati</taxon>
        <taxon>Myxococcota</taxon>
        <taxon>Polyangia</taxon>
        <taxon>Nannocystales</taxon>
        <taxon>Nannocystaceae</taxon>
        <taxon>Plesiocystis</taxon>
    </lineage>
</organism>
<comment type="caution">
    <text evidence="6">The sequence shown here is derived from an EMBL/GenBank/DDBJ whole genome shotgun (WGS) entry which is preliminary data.</text>
</comment>